<reference evidence="2 3" key="1">
    <citation type="submission" date="2018-07" db="EMBL/GenBank/DDBJ databases">
        <title>Erythrobacter nanhaiensis sp. nov., a novel member of the genus Erythrobacter isolated from the South China Sea.</title>
        <authorList>
            <person name="Chen X."/>
            <person name="Liu J."/>
        </authorList>
    </citation>
    <scope>NUCLEOTIDE SEQUENCE [LARGE SCALE GENOMIC DNA]</scope>
    <source>
        <strain evidence="2 3">S-5</strain>
    </source>
</reference>
<sequence length="161" mass="18234">MRVTDTQQRTGVDLLLRRLLQFAIADFLLISAFDIHRWRRDNWQEFEEMFRIAARLVFDQPAQPIWLYAFAFPFVATNFGCMVLWLLGKRRPIMLPLFVISAIAIAAMPLAAWQMVVYRMIWPDILSFIGYGLGGAIAIIIGLRLDSTSQAAAAAGVNQNG</sequence>
<comment type="caution">
    <text evidence="2">The sequence shown here is derived from an EMBL/GenBank/DDBJ whole genome shotgun (WGS) entry which is preliminary data.</text>
</comment>
<feature type="transmembrane region" description="Helical" evidence="1">
    <location>
        <begin position="125"/>
        <end position="143"/>
    </location>
</feature>
<keyword evidence="1" id="KW-0812">Transmembrane</keyword>
<dbReference type="AlphaFoldDB" id="A0A395LGR1"/>
<dbReference type="EMBL" id="QRBB01000002">
    <property type="protein sequence ID" value="RDS76088.1"/>
    <property type="molecule type" value="Genomic_DNA"/>
</dbReference>
<feature type="transmembrane region" description="Helical" evidence="1">
    <location>
        <begin position="20"/>
        <end position="38"/>
    </location>
</feature>
<dbReference type="Proteomes" id="UP000254101">
    <property type="component" value="Unassembled WGS sequence"/>
</dbReference>
<evidence type="ECO:0000313" key="3">
    <source>
        <dbReference type="Proteomes" id="UP000254101"/>
    </source>
</evidence>
<name>A0A395LGR1_9SPHN</name>
<keyword evidence="3" id="KW-1185">Reference proteome</keyword>
<evidence type="ECO:0000256" key="1">
    <source>
        <dbReference type="SAM" id="Phobius"/>
    </source>
</evidence>
<organism evidence="2 3">
    <name type="scientific">Alteriqipengyuania lutimaris</name>
    <dbReference type="NCBI Taxonomy" id="1538146"/>
    <lineage>
        <taxon>Bacteria</taxon>
        <taxon>Pseudomonadati</taxon>
        <taxon>Pseudomonadota</taxon>
        <taxon>Alphaproteobacteria</taxon>
        <taxon>Sphingomonadales</taxon>
        <taxon>Erythrobacteraceae</taxon>
        <taxon>Alteriqipengyuania</taxon>
    </lineage>
</organism>
<protein>
    <submittedName>
        <fullName evidence="2">Uncharacterized protein</fullName>
    </submittedName>
</protein>
<keyword evidence="1" id="KW-1133">Transmembrane helix</keyword>
<evidence type="ECO:0000313" key="2">
    <source>
        <dbReference type="EMBL" id="RDS76088.1"/>
    </source>
</evidence>
<feature type="transmembrane region" description="Helical" evidence="1">
    <location>
        <begin position="94"/>
        <end position="113"/>
    </location>
</feature>
<feature type="transmembrane region" description="Helical" evidence="1">
    <location>
        <begin position="65"/>
        <end position="87"/>
    </location>
</feature>
<dbReference type="OrthoDB" id="7432933at2"/>
<keyword evidence="1" id="KW-0472">Membrane</keyword>
<proteinExistence type="predicted"/>
<accession>A0A395LGR1</accession>
<gene>
    <name evidence="2" type="ORF">DL238_15660</name>
</gene>